<feature type="compositionally biased region" description="Basic and acidic residues" evidence="1">
    <location>
        <begin position="427"/>
        <end position="437"/>
    </location>
</feature>
<dbReference type="Proteomes" id="UP000024635">
    <property type="component" value="Unassembled WGS sequence"/>
</dbReference>
<feature type="compositionally biased region" description="Basic and acidic residues" evidence="1">
    <location>
        <begin position="375"/>
        <end position="392"/>
    </location>
</feature>
<feature type="region of interest" description="Disordered" evidence="1">
    <location>
        <begin position="212"/>
        <end position="241"/>
    </location>
</feature>
<dbReference type="EMBL" id="JARK01001344">
    <property type="protein sequence ID" value="EYC28153.1"/>
    <property type="molecule type" value="Genomic_DNA"/>
</dbReference>
<feature type="compositionally biased region" description="Polar residues" evidence="1">
    <location>
        <begin position="67"/>
        <end position="81"/>
    </location>
</feature>
<accession>A0A016VN23</accession>
<evidence type="ECO:0000313" key="4">
    <source>
        <dbReference type="Proteomes" id="UP000024635"/>
    </source>
</evidence>
<comment type="caution">
    <text evidence="3">The sequence shown here is derived from an EMBL/GenBank/DDBJ whole genome shotgun (WGS) entry which is preliminary data.</text>
</comment>
<feature type="compositionally biased region" description="Polar residues" evidence="1">
    <location>
        <begin position="214"/>
        <end position="226"/>
    </location>
</feature>
<proteinExistence type="predicted"/>
<evidence type="ECO:0000259" key="2">
    <source>
        <dbReference type="Pfam" id="PF15870"/>
    </source>
</evidence>
<protein>
    <recommendedName>
        <fullName evidence="2">RNA exonuclease 1 homolog-like domain-containing protein</fullName>
    </recommendedName>
</protein>
<organism evidence="3 4">
    <name type="scientific">Ancylostoma ceylanicum</name>
    <dbReference type="NCBI Taxonomy" id="53326"/>
    <lineage>
        <taxon>Eukaryota</taxon>
        <taxon>Metazoa</taxon>
        <taxon>Ecdysozoa</taxon>
        <taxon>Nematoda</taxon>
        <taxon>Chromadorea</taxon>
        <taxon>Rhabditida</taxon>
        <taxon>Rhabditina</taxon>
        <taxon>Rhabditomorpha</taxon>
        <taxon>Strongyloidea</taxon>
        <taxon>Ancylostomatidae</taxon>
        <taxon>Ancylostomatinae</taxon>
        <taxon>Ancylostoma</taxon>
    </lineage>
</organism>
<evidence type="ECO:0000313" key="3">
    <source>
        <dbReference type="EMBL" id="EYC28153.1"/>
    </source>
</evidence>
<reference evidence="4" key="1">
    <citation type="journal article" date="2015" name="Nat. Genet.">
        <title>The genome and transcriptome of the zoonotic hookworm Ancylostoma ceylanicum identify infection-specific gene families.</title>
        <authorList>
            <person name="Schwarz E.M."/>
            <person name="Hu Y."/>
            <person name="Antoshechkin I."/>
            <person name="Miller M.M."/>
            <person name="Sternberg P.W."/>
            <person name="Aroian R.V."/>
        </authorList>
    </citation>
    <scope>NUCLEOTIDE SEQUENCE</scope>
    <source>
        <strain evidence="4">HY135</strain>
    </source>
</reference>
<dbReference type="Pfam" id="PF15870">
    <property type="entry name" value="EloA-BP1"/>
    <property type="match status" value="1"/>
</dbReference>
<feature type="region of interest" description="Disordered" evidence="1">
    <location>
        <begin position="424"/>
        <end position="473"/>
    </location>
</feature>
<sequence length="889" mass="98463">MFRGSGVLSELLCPRSGCDRVHCRFFHEGRSESHGIGDGCLDTPPFPCEPQDYKFAFPSDAGVEESGPTTSSYTQPDSDSISPCPYRIPGSNTIGDVPRDLSRIHSIRDFGYLPHTPSAPTHGPSIQPFSPFENATYTSYHVQSSKYAPEEPGVVSSDSFSGYAPAPSPSNSTHTIYAPTPHSINSTEPASCPTRGEGYVEKSLPNELIKEESATTSQATRVSNGIKQEPPSVDSHVKTSTAKKIKTLPLPRVPIPSATKSKSEQFKEYVGEVARLNEEIERLQRLQEQLRQEAKKIAGSSGEIPSSVVQSTQELLERSSSSYETSELADSNRCARKSAPPRERPVVAEYTPTPLADLQRMKEEELKRKKLKEGKKREVTKDRGRTEQTKRRPISEDEMSLLFGVGAIKLFFLFIIAHLSIEDDEVEPKPKKAREEASLVAKKATNRKSKPEASSSTALDAAHKDSHSSDSVMALDTKSSVGCEHLKQSSASSNSVSKPTEISPDVVAAAKKRIAREKAEDRRAMVAASVRKAPTAREQLHARMNAVAKEKSTTPTSSKTLTNMKPLTQEQMYGHRADNTIGSIAKGEARTARSLHAAGSDSDTGMPKLRDPTNQKIPYSVRVTFLKRIFDQYLEVCPRVEAIRNSEIEEKAIVDKVRHTQSYKVAVINLIGRIRNAKSTGLGKARAALSHDAVLAGRHVNDISVRVRKSSKNNTPSLTEKEFYNVLINKYLMTDEQLIRNGYPRAVPGDDHLVSIAQSHFEISKAQKSWAAKDGELSAVVFLCYQEGNGQQLRALLGKKVDKRSILGINVMSLVRQNILTYDIITFTFSFFNRLKCSTTHAWLRFCWPNLVRVISPTQLAKSARWWRPLRGFFSSGLFQLDYTRPGIF</sequence>
<dbReference type="AlphaFoldDB" id="A0A016VN23"/>
<dbReference type="InterPro" id="IPR031736">
    <property type="entry name" value="REXO1-like_dom"/>
</dbReference>
<gene>
    <name evidence="3" type="primary">Acey_s0008.g360</name>
    <name evidence="3" type="ORF">Y032_0008g360</name>
</gene>
<name>A0A016VN23_9BILA</name>
<feature type="region of interest" description="Disordered" evidence="1">
    <location>
        <begin position="59"/>
        <end position="85"/>
    </location>
</feature>
<dbReference type="OrthoDB" id="10631231at2759"/>
<feature type="region of interest" description="Disordered" evidence="1">
    <location>
        <begin position="297"/>
        <end position="392"/>
    </location>
</feature>
<keyword evidence="4" id="KW-1185">Reference proteome</keyword>
<feature type="compositionally biased region" description="Polar residues" evidence="1">
    <location>
        <begin position="303"/>
        <end position="329"/>
    </location>
</feature>
<dbReference type="STRING" id="53326.A0A016VN23"/>
<feature type="domain" description="RNA exonuclease 1 homolog-like" evidence="2">
    <location>
        <begin position="607"/>
        <end position="748"/>
    </location>
</feature>
<evidence type="ECO:0000256" key="1">
    <source>
        <dbReference type="SAM" id="MobiDB-lite"/>
    </source>
</evidence>